<dbReference type="AlphaFoldDB" id="A0A5R8QX02"/>
<evidence type="ECO:0000259" key="4">
    <source>
        <dbReference type="PROSITE" id="PS51118"/>
    </source>
</evidence>
<dbReference type="InterPro" id="IPR011991">
    <property type="entry name" value="ArsR-like_HTH"/>
</dbReference>
<dbReference type="EMBL" id="VBVZ01000233">
    <property type="protein sequence ID" value="TLG90683.1"/>
    <property type="molecule type" value="Genomic_DNA"/>
</dbReference>
<dbReference type="PANTHER" id="PTHR33204">
    <property type="entry name" value="TRANSCRIPTIONAL REGULATOR, MARR FAMILY"/>
    <property type="match status" value="1"/>
</dbReference>
<dbReference type="EMBL" id="JACARM010000023">
    <property type="protein sequence ID" value="NWE07571.1"/>
    <property type="molecule type" value="Genomic_DNA"/>
</dbReference>
<evidence type="ECO:0000313" key="12">
    <source>
        <dbReference type="Proteomes" id="UP000590218"/>
    </source>
</evidence>
<feature type="domain" description="HTH hxlR-type" evidence="4">
    <location>
        <begin position="23"/>
        <end position="121"/>
    </location>
</feature>
<dbReference type="EMBL" id="JACARL010000102">
    <property type="protein sequence ID" value="NWE83914.1"/>
    <property type="molecule type" value="Genomic_DNA"/>
</dbReference>
<protein>
    <submittedName>
        <fullName evidence="7">Helix-turn-helix transcriptional regulator</fullName>
    </submittedName>
</protein>
<dbReference type="CDD" id="cd00090">
    <property type="entry name" value="HTH_ARSR"/>
    <property type="match status" value="1"/>
</dbReference>
<evidence type="ECO:0000313" key="11">
    <source>
        <dbReference type="Proteomes" id="UP000563268"/>
    </source>
</evidence>
<keyword evidence="9" id="KW-1185">Reference proteome</keyword>
<dbReference type="EMBL" id="JACAOZ010000032">
    <property type="protein sequence ID" value="NVZ59578.1"/>
    <property type="molecule type" value="Genomic_DNA"/>
</dbReference>
<dbReference type="PROSITE" id="PS51118">
    <property type="entry name" value="HTH_HXLR"/>
    <property type="match status" value="1"/>
</dbReference>
<evidence type="ECO:0000313" key="8">
    <source>
        <dbReference type="EMBL" id="TLG90683.1"/>
    </source>
</evidence>
<accession>A0A5R8QX02</accession>
<dbReference type="GO" id="GO:0003677">
    <property type="term" value="F:DNA binding"/>
    <property type="evidence" value="ECO:0007669"/>
    <property type="project" value="UniProtKB-KW"/>
</dbReference>
<dbReference type="InterPro" id="IPR036390">
    <property type="entry name" value="WH_DNA-bd_sf"/>
</dbReference>
<keyword evidence="3" id="KW-0804">Transcription</keyword>
<dbReference type="Proteomes" id="UP000563268">
    <property type="component" value="Unassembled WGS sequence"/>
</dbReference>
<dbReference type="Gene3D" id="1.10.10.10">
    <property type="entry name" value="Winged helix-like DNA-binding domain superfamily/Winged helix DNA-binding domain"/>
    <property type="match status" value="1"/>
</dbReference>
<reference evidence="10 11" key="2">
    <citation type="submission" date="2020-04" db="EMBL/GenBank/DDBJ databases">
        <title>Molecular characterization of pseudomonads from Agaricus bisporus reveal novel blotch 2 pathogens in Western Europe.</title>
        <authorList>
            <person name="Taparia T."/>
            <person name="Krijger M."/>
            <person name="Haynes E."/>
            <person name="Elpinstone J.G."/>
            <person name="Noble R."/>
            <person name="Van Der Wolf J."/>
        </authorList>
    </citation>
    <scope>NUCLEOTIDE SEQUENCE [LARGE SCALE GENOMIC DNA]</scope>
    <source>
        <strain evidence="5 10">B7002</strain>
        <strain evidence="7 12">K6002</strain>
        <strain evidence="6 11">K7002</strain>
    </source>
</reference>
<dbReference type="Proteomes" id="UP000304941">
    <property type="component" value="Unassembled WGS sequence"/>
</dbReference>
<organism evidence="7 12">
    <name type="scientific">Pseudomonas edaphica</name>
    <dbReference type="NCBI Taxonomy" id="2006980"/>
    <lineage>
        <taxon>Bacteria</taxon>
        <taxon>Pseudomonadati</taxon>
        <taxon>Pseudomonadota</taxon>
        <taxon>Gammaproteobacteria</taxon>
        <taxon>Pseudomonadales</taxon>
        <taxon>Pseudomonadaceae</taxon>
        <taxon>Pseudomonas</taxon>
    </lineage>
</organism>
<gene>
    <name evidence="8" type="ORF">FEM54_16550</name>
    <name evidence="6" type="ORF">HX788_10785</name>
    <name evidence="7" type="ORF">HX795_17580</name>
    <name evidence="5" type="ORF">HX797_25260</name>
</gene>
<evidence type="ECO:0000313" key="5">
    <source>
        <dbReference type="EMBL" id="NVZ59578.1"/>
    </source>
</evidence>
<evidence type="ECO:0000313" key="9">
    <source>
        <dbReference type="Proteomes" id="UP000304941"/>
    </source>
</evidence>
<dbReference type="Proteomes" id="UP000560470">
    <property type="component" value="Unassembled WGS sequence"/>
</dbReference>
<comment type="caution">
    <text evidence="7">The sequence shown here is derived from an EMBL/GenBank/DDBJ whole genome shotgun (WGS) entry which is preliminary data.</text>
</comment>
<reference evidence="8 9" key="1">
    <citation type="submission" date="2019-05" db="EMBL/GenBank/DDBJ databases">
        <title>Pseudomonas edaphica sp. nov., isolated from rhizospheric soil of Cistus ladanifer L. in Spain.</title>
        <authorList>
            <person name="Peix A."/>
        </authorList>
    </citation>
    <scope>NUCLEOTIDE SEQUENCE [LARGE SCALE GENOMIC DNA]</scope>
    <source>
        <strain evidence="8 9">RD25</strain>
    </source>
</reference>
<sequence length="138" mass="15645">MQEKAIQALGQNENPPVVYAADCTSRILLDQIADKWSVLILATLCKSPLRFNEIKRRLDGITQKALTQSLRRLERNGILSRRVIPSSQVAVEYSVTDLGHTLEEPFRALYRWTLQHSEAVMNAQAAFDKLAEEQQHDG</sequence>
<dbReference type="Proteomes" id="UP000590218">
    <property type="component" value="Unassembled WGS sequence"/>
</dbReference>
<evidence type="ECO:0000313" key="10">
    <source>
        <dbReference type="Proteomes" id="UP000560470"/>
    </source>
</evidence>
<evidence type="ECO:0000313" key="6">
    <source>
        <dbReference type="EMBL" id="NWE07571.1"/>
    </source>
</evidence>
<dbReference type="InterPro" id="IPR002577">
    <property type="entry name" value="HTH_HxlR"/>
</dbReference>
<name>A0A5R8QX02_9PSED</name>
<dbReference type="PANTHER" id="PTHR33204:SF37">
    <property type="entry name" value="HTH-TYPE TRANSCRIPTIONAL REGULATOR YODB"/>
    <property type="match status" value="1"/>
</dbReference>
<dbReference type="Pfam" id="PF01638">
    <property type="entry name" value="HxlR"/>
    <property type="match status" value="1"/>
</dbReference>
<keyword evidence="1" id="KW-0805">Transcription regulation</keyword>
<dbReference type="GO" id="GO:0006355">
    <property type="term" value="P:regulation of DNA-templated transcription"/>
    <property type="evidence" value="ECO:0007669"/>
    <property type="project" value="UniProtKB-ARBA"/>
</dbReference>
<evidence type="ECO:0000256" key="1">
    <source>
        <dbReference type="ARBA" id="ARBA00023015"/>
    </source>
</evidence>
<evidence type="ECO:0000256" key="2">
    <source>
        <dbReference type="ARBA" id="ARBA00023125"/>
    </source>
</evidence>
<keyword evidence="2" id="KW-0238">DNA-binding</keyword>
<evidence type="ECO:0000256" key="3">
    <source>
        <dbReference type="ARBA" id="ARBA00023163"/>
    </source>
</evidence>
<proteinExistence type="predicted"/>
<dbReference type="RefSeq" id="WP_017138750.1">
    <property type="nucleotide sequence ID" value="NZ_JACAOZ010000032.1"/>
</dbReference>
<evidence type="ECO:0000313" key="7">
    <source>
        <dbReference type="EMBL" id="NWE83914.1"/>
    </source>
</evidence>
<dbReference type="SUPFAM" id="SSF46785">
    <property type="entry name" value="Winged helix' DNA-binding domain"/>
    <property type="match status" value="1"/>
</dbReference>
<dbReference type="InterPro" id="IPR036388">
    <property type="entry name" value="WH-like_DNA-bd_sf"/>
</dbReference>